<name>A0ABQ3QTI8_9ACTN</name>
<comment type="caution">
    <text evidence="2">The sequence shown here is derived from an EMBL/GenBank/DDBJ whole genome shotgun (WGS) entry which is preliminary data.</text>
</comment>
<protein>
    <submittedName>
        <fullName evidence="2">Uncharacterized protein</fullName>
    </submittedName>
</protein>
<evidence type="ECO:0000313" key="3">
    <source>
        <dbReference type="Proteomes" id="UP001050808"/>
    </source>
</evidence>
<evidence type="ECO:0000256" key="1">
    <source>
        <dbReference type="SAM" id="Phobius"/>
    </source>
</evidence>
<reference evidence="2" key="1">
    <citation type="submission" date="2024-05" db="EMBL/GenBank/DDBJ databases">
        <title>Whole genome shotgun sequence of Streptomyces violascens NBRC 12920.</title>
        <authorList>
            <person name="Komaki H."/>
            <person name="Tamura T."/>
        </authorList>
    </citation>
    <scope>NUCLEOTIDE SEQUENCE</scope>
    <source>
        <strain evidence="2">NBRC 12920</strain>
    </source>
</reference>
<sequence length="125" mass="13685">MASKKVRARAINVEDVSSVGIAGLVSAVGFNIGTDTWLGKCVVWSSLILVLLLPPLIAATLNVVNDKLKYWQWSGLRKRLQLMLDKTDDPEARSLIEAEIKKADLELAKTLIESMRGIHAEAAES</sequence>
<evidence type="ECO:0000313" key="2">
    <source>
        <dbReference type="EMBL" id="GHI40534.1"/>
    </source>
</evidence>
<dbReference type="Proteomes" id="UP001050808">
    <property type="component" value="Unassembled WGS sequence"/>
</dbReference>
<keyword evidence="1" id="KW-0472">Membrane</keyword>
<accession>A0ABQ3QTI8</accession>
<keyword evidence="1" id="KW-0812">Transmembrane</keyword>
<keyword evidence="1" id="KW-1133">Transmembrane helix</keyword>
<gene>
    <name evidence="2" type="ORF">Sviol_49420</name>
</gene>
<organism evidence="2 3">
    <name type="scientific">Streptomyces violascens</name>
    <dbReference type="NCBI Taxonomy" id="67381"/>
    <lineage>
        <taxon>Bacteria</taxon>
        <taxon>Bacillati</taxon>
        <taxon>Actinomycetota</taxon>
        <taxon>Actinomycetes</taxon>
        <taxon>Kitasatosporales</taxon>
        <taxon>Streptomycetaceae</taxon>
        <taxon>Streptomyces</taxon>
    </lineage>
</organism>
<feature type="transmembrane region" description="Helical" evidence="1">
    <location>
        <begin position="12"/>
        <end position="30"/>
    </location>
</feature>
<dbReference type="RefSeq" id="WP_226599284.1">
    <property type="nucleotide sequence ID" value="NZ_BNDY01000017.1"/>
</dbReference>
<keyword evidence="3" id="KW-1185">Reference proteome</keyword>
<feature type="transmembrane region" description="Helical" evidence="1">
    <location>
        <begin position="42"/>
        <end position="64"/>
    </location>
</feature>
<dbReference type="EMBL" id="BNDY01000017">
    <property type="protein sequence ID" value="GHI40534.1"/>
    <property type="molecule type" value="Genomic_DNA"/>
</dbReference>
<proteinExistence type="predicted"/>